<dbReference type="Proteomes" id="UP000015503">
    <property type="component" value="Chromosome"/>
</dbReference>
<dbReference type="Pfam" id="PF00496">
    <property type="entry name" value="SBP_bac_5"/>
    <property type="match status" value="1"/>
</dbReference>
<dbReference type="InterPro" id="IPR000914">
    <property type="entry name" value="SBP_5_dom"/>
</dbReference>
<dbReference type="PANTHER" id="PTHR30290">
    <property type="entry name" value="PERIPLASMIC BINDING COMPONENT OF ABC TRANSPORTER"/>
    <property type="match status" value="1"/>
</dbReference>
<dbReference type="GO" id="GO:1904680">
    <property type="term" value="F:peptide transmembrane transporter activity"/>
    <property type="evidence" value="ECO:0007669"/>
    <property type="project" value="TreeGrafter"/>
</dbReference>
<dbReference type="InterPro" id="IPR039424">
    <property type="entry name" value="SBP_5"/>
</dbReference>
<proteinExistence type="predicted"/>
<keyword evidence="1 4" id="KW-0732">Signal</keyword>
<keyword evidence="3" id="KW-0813">Transport</keyword>
<feature type="domain" description="Solute-binding protein family 5" evidence="5">
    <location>
        <begin position="105"/>
        <end position="508"/>
    </location>
</feature>
<dbReference type="CDD" id="cd08497">
    <property type="entry name" value="MbnE-like"/>
    <property type="match status" value="1"/>
</dbReference>
<dbReference type="GO" id="GO:0015031">
    <property type="term" value="P:protein transport"/>
    <property type="evidence" value="ECO:0007669"/>
    <property type="project" value="UniProtKB-KW"/>
</dbReference>
<dbReference type="GO" id="GO:0043190">
    <property type="term" value="C:ATP-binding cassette (ABC) transporter complex"/>
    <property type="evidence" value="ECO:0007669"/>
    <property type="project" value="InterPro"/>
</dbReference>
<evidence type="ECO:0000256" key="4">
    <source>
        <dbReference type="SAM" id="SignalP"/>
    </source>
</evidence>
<dbReference type="GO" id="GO:0042884">
    <property type="term" value="P:microcin transport"/>
    <property type="evidence" value="ECO:0007669"/>
    <property type="project" value="TreeGrafter"/>
</dbReference>
<dbReference type="HOGENOM" id="CLU_023171_0_0_6"/>
<dbReference type="AlphaFoldDB" id="S6BJN2"/>
<sequence length="615" mass="70069">MSKTLRTLCLQGCGALLLSLAGLALAEPKHAITLYDEPAKYPADFTHFSWVNPDAPKGGVLRLSGVGGFDSLNPFIPKGNAADQLGLIYDSLTFHSPDEPFTEYGLLAEKIEKAPDNSYVRFLLNPKARFHDGQPVTAEDVVFTFNTLLEHGDPMYRHYYADVAKVEAEDKLSVRFDFKHSGNRELPLILGQIQILSKHFWEGRDFTKTNMDAPVGSGPYRITKVDAGRSIHYERVKDWWAKDLPVTRGYYNFDGITVDYYRDMSVALEAFKAGQFDFNLEYSAKDWATGYDGPALRSGKIVKESLANHNPTGMQGFAFNIRRPVFQDRRVREAIGLLFDFEWANKQLFFGSYKRTSSYFENSEMASHEMPDADELKILEPLRDQVPAEVFTQVFKPPVSDGSGIIRDQKRRAYQLLMDAGFKIENDKMVGPDGKPLAFEIMIAQANLERVILPFKRNLAELGIDMQIRRVDVSQYINRLRSRDFDMIPATWGQSNSPGNEQMEFWHSRSADSPGSRNFIGLRDPAIDKLVEGLIRADSRQSLVEHARALDRVLLWGHYVVPNYYVDTYRVAYWNQLQRPEHTPLYDYSLMTWWQKPGAETASQSEQSSSEPDNQ</sequence>
<dbReference type="GO" id="GO:0030288">
    <property type="term" value="C:outer membrane-bounded periplasmic space"/>
    <property type="evidence" value="ECO:0007669"/>
    <property type="project" value="TreeGrafter"/>
</dbReference>
<evidence type="ECO:0000313" key="6">
    <source>
        <dbReference type="EMBL" id="BAN49409.1"/>
    </source>
</evidence>
<dbReference type="PANTHER" id="PTHR30290:SF64">
    <property type="entry name" value="ABC TRANSPORTER PERIPLASMIC BINDING PROTEIN"/>
    <property type="match status" value="1"/>
</dbReference>
<dbReference type="EMBL" id="AP013068">
    <property type="protein sequence ID" value="BAN49409.1"/>
    <property type="molecule type" value="Genomic_DNA"/>
</dbReference>
<keyword evidence="3" id="KW-0653">Protein transport</keyword>
<evidence type="ECO:0000256" key="1">
    <source>
        <dbReference type="ARBA" id="ARBA00022729"/>
    </source>
</evidence>
<feature type="chain" id="PRO_5004536898" evidence="4">
    <location>
        <begin position="27"/>
        <end position="615"/>
    </location>
</feature>
<dbReference type="GO" id="GO:0015833">
    <property type="term" value="P:peptide transport"/>
    <property type="evidence" value="ECO:0007669"/>
    <property type="project" value="UniProtKB-KW"/>
</dbReference>
<dbReference type="PATRIC" id="fig|1245471.3.peg.3714"/>
<dbReference type="PIRSF" id="PIRSF002741">
    <property type="entry name" value="MppA"/>
    <property type="match status" value="1"/>
</dbReference>
<dbReference type="RefSeq" id="WP_016493548.1">
    <property type="nucleotide sequence ID" value="NC_021499.1"/>
</dbReference>
<dbReference type="OrthoDB" id="9803988at2"/>
<organism evidence="6 7">
    <name type="scientific">Metapseudomonas resinovorans NBRC 106553</name>
    <dbReference type="NCBI Taxonomy" id="1245471"/>
    <lineage>
        <taxon>Bacteria</taxon>
        <taxon>Pseudomonadati</taxon>
        <taxon>Pseudomonadota</taxon>
        <taxon>Gammaproteobacteria</taxon>
        <taxon>Pseudomonadales</taxon>
        <taxon>Pseudomonadaceae</taxon>
        <taxon>Metapseudomonas</taxon>
    </lineage>
</organism>
<evidence type="ECO:0000256" key="2">
    <source>
        <dbReference type="ARBA" id="ARBA00022856"/>
    </source>
</evidence>
<dbReference type="InterPro" id="IPR030678">
    <property type="entry name" value="Peptide/Ni-bd"/>
</dbReference>
<dbReference type="KEGG" id="pre:PCA10_36770"/>
<keyword evidence="2" id="KW-0571">Peptide transport</keyword>
<dbReference type="eggNOG" id="COG4166">
    <property type="taxonomic scope" value="Bacteria"/>
</dbReference>
<dbReference type="SUPFAM" id="SSF53850">
    <property type="entry name" value="Periplasmic binding protein-like II"/>
    <property type="match status" value="1"/>
</dbReference>
<name>S6BJN2_METRE</name>
<dbReference type="STRING" id="1245471.PCA10_36770"/>
<dbReference type="FunFam" id="3.10.105.10:FF:000005">
    <property type="entry name" value="ABC transporter substrate-binding protein"/>
    <property type="match status" value="1"/>
</dbReference>
<reference evidence="6 7" key="1">
    <citation type="journal article" date="2013" name="Genome Announc.">
        <title>Complete Genome Sequence of the Carbazole Degrader Pseudomonas resinovorans Strain CA10 (NBRC 106553).</title>
        <authorList>
            <person name="Shintani M."/>
            <person name="Hosoyama A."/>
            <person name="Ohji S."/>
            <person name="Tsuchikane K."/>
            <person name="Takarada H."/>
            <person name="Yamazoe A."/>
            <person name="Fujita N."/>
            <person name="Nojiri H."/>
        </authorList>
    </citation>
    <scope>NUCLEOTIDE SEQUENCE [LARGE SCALE GENOMIC DNA]</scope>
    <source>
        <strain evidence="6 7">NBRC 106553</strain>
    </source>
</reference>
<accession>S6BJN2</accession>
<dbReference type="Gene3D" id="3.40.190.10">
    <property type="entry name" value="Periplasmic binding protein-like II"/>
    <property type="match status" value="1"/>
</dbReference>
<protein>
    <submittedName>
        <fullName evidence="6">Putative peptide ABC transporter substrate-binding protein</fullName>
    </submittedName>
</protein>
<gene>
    <name evidence="6" type="ORF">PCA10_36770</name>
</gene>
<evidence type="ECO:0000313" key="7">
    <source>
        <dbReference type="Proteomes" id="UP000015503"/>
    </source>
</evidence>
<feature type="signal peptide" evidence="4">
    <location>
        <begin position="1"/>
        <end position="26"/>
    </location>
</feature>
<keyword evidence="7" id="KW-1185">Reference proteome</keyword>
<dbReference type="Gene3D" id="3.10.105.10">
    <property type="entry name" value="Dipeptide-binding Protein, Domain 3"/>
    <property type="match status" value="1"/>
</dbReference>
<evidence type="ECO:0000256" key="3">
    <source>
        <dbReference type="ARBA" id="ARBA00022927"/>
    </source>
</evidence>
<evidence type="ECO:0000259" key="5">
    <source>
        <dbReference type="Pfam" id="PF00496"/>
    </source>
</evidence>